<dbReference type="OrthoDB" id="10263265at2759"/>
<accession>A0A9Q1RJ65</accession>
<dbReference type="SMART" id="SM01197">
    <property type="entry name" value="FANCL_C"/>
    <property type="match status" value="1"/>
</dbReference>
<comment type="caution">
    <text evidence="1">The sequence shown here is derived from an EMBL/GenBank/DDBJ whole genome shotgun (WGS) entry which is preliminary data.</text>
</comment>
<dbReference type="InterPro" id="IPR026848">
    <property type="entry name" value="Fancl"/>
</dbReference>
<dbReference type="GO" id="GO:0043240">
    <property type="term" value="C:Fanconi anaemia nuclear complex"/>
    <property type="evidence" value="ECO:0007669"/>
    <property type="project" value="InterPro"/>
</dbReference>
<dbReference type="GO" id="GO:0006513">
    <property type="term" value="P:protein monoubiquitination"/>
    <property type="evidence" value="ECO:0007669"/>
    <property type="project" value="TreeGrafter"/>
</dbReference>
<keyword evidence="2" id="KW-1185">Reference proteome</keyword>
<dbReference type="EMBL" id="JAJAGQ010000007">
    <property type="protein sequence ID" value="KAJ8558390.1"/>
    <property type="molecule type" value="Genomic_DNA"/>
</dbReference>
<dbReference type="GO" id="GO:0036297">
    <property type="term" value="P:interstrand cross-link repair"/>
    <property type="evidence" value="ECO:0007669"/>
    <property type="project" value="InterPro"/>
</dbReference>
<dbReference type="GO" id="GO:0061630">
    <property type="term" value="F:ubiquitin protein ligase activity"/>
    <property type="evidence" value="ECO:0007669"/>
    <property type="project" value="TreeGrafter"/>
</dbReference>
<reference evidence="2" key="1">
    <citation type="journal article" date="2023" name="Proc. Natl. Acad. Sci. U.S.A.">
        <title>Genomic and structural basis for evolution of tropane alkaloid biosynthesis.</title>
        <authorList>
            <person name="Wanga Y.-J."/>
            <person name="Taina T."/>
            <person name="Yua J.-Y."/>
            <person name="Lia J."/>
            <person name="Xua B."/>
            <person name="Chenc J."/>
            <person name="D'Auriad J.C."/>
            <person name="Huanga J.-P."/>
            <person name="Huanga S.-X."/>
        </authorList>
    </citation>
    <scope>NUCLEOTIDE SEQUENCE [LARGE SCALE GENOMIC DNA]</scope>
    <source>
        <strain evidence="2">cv. KIB-2019</strain>
    </source>
</reference>
<dbReference type="Proteomes" id="UP001152561">
    <property type="component" value="Unassembled WGS sequence"/>
</dbReference>
<name>A0A9Q1RJ65_9SOLA</name>
<organism evidence="1 2">
    <name type="scientific">Anisodus acutangulus</name>
    <dbReference type="NCBI Taxonomy" id="402998"/>
    <lineage>
        <taxon>Eukaryota</taxon>
        <taxon>Viridiplantae</taxon>
        <taxon>Streptophyta</taxon>
        <taxon>Embryophyta</taxon>
        <taxon>Tracheophyta</taxon>
        <taxon>Spermatophyta</taxon>
        <taxon>Magnoliopsida</taxon>
        <taxon>eudicotyledons</taxon>
        <taxon>Gunneridae</taxon>
        <taxon>Pentapetalae</taxon>
        <taxon>asterids</taxon>
        <taxon>lamiids</taxon>
        <taxon>Solanales</taxon>
        <taxon>Solanaceae</taxon>
        <taxon>Solanoideae</taxon>
        <taxon>Hyoscyameae</taxon>
        <taxon>Anisodus</taxon>
    </lineage>
</organism>
<dbReference type="AlphaFoldDB" id="A0A9Q1RJ65"/>
<evidence type="ECO:0000313" key="1">
    <source>
        <dbReference type="EMBL" id="KAJ8558390.1"/>
    </source>
</evidence>
<evidence type="ECO:0000313" key="2">
    <source>
        <dbReference type="Proteomes" id="UP001152561"/>
    </source>
</evidence>
<sequence length="107" mass="11721">MPLGDLCPLRLPSYSLRMRDEPFSENLAHVLDIQLQGPSSIQKTDPQTECGICYAQYLPIAAVGPSTLFALKIGCVPSQRQGSPFYVLFGNCPYCSDPIAVKISSRK</sequence>
<proteinExistence type="predicted"/>
<gene>
    <name evidence="1" type="ORF">K7X08_005156</name>
</gene>
<dbReference type="PANTHER" id="PTHR13206">
    <property type="entry name" value="UBIQUITIN LIGASE PROTEIN PHF9 FANCONI ANEMIA GROUP L PROTEIN"/>
    <property type="match status" value="1"/>
</dbReference>
<dbReference type="InterPro" id="IPR013083">
    <property type="entry name" value="Znf_RING/FYVE/PHD"/>
</dbReference>
<protein>
    <submittedName>
        <fullName evidence="1">Uncharacterized protein</fullName>
    </submittedName>
</protein>
<dbReference type="Gene3D" id="3.30.40.10">
    <property type="entry name" value="Zinc/RING finger domain, C3HC4 (zinc finger)"/>
    <property type="match status" value="1"/>
</dbReference>
<dbReference type="PANTHER" id="PTHR13206:SF0">
    <property type="entry name" value="E3 UBIQUITIN-PROTEIN LIGASE FANCL"/>
    <property type="match status" value="1"/>
</dbReference>